<feature type="transmembrane region" description="Helical" evidence="2">
    <location>
        <begin position="350"/>
        <end position="373"/>
    </location>
</feature>
<name>A0A1M7QSZ1_9ACTN</name>
<dbReference type="GO" id="GO:0032025">
    <property type="term" value="P:response to cobalt ion"/>
    <property type="evidence" value="ECO:0007669"/>
    <property type="project" value="TreeGrafter"/>
</dbReference>
<feature type="transmembrane region" description="Helical" evidence="2">
    <location>
        <begin position="211"/>
        <end position="231"/>
    </location>
</feature>
<dbReference type="GO" id="GO:0046583">
    <property type="term" value="F:monoatomic cation efflux transmembrane transporter activity"/>
    <property type="evidence" value="ECO:0007669"/>
    <property type="project" value="TreeGrafter"/>
</dbReference>
<dbReference type="OrthoDB" id="271709at2"/>
<keyword evidence="2" id="KW-1133">Transmembrane helix</keyword>
<dbReference type="InterPro" id="IPR051224">
    <property type="entry name" value="NiCoT_RcnA"/>
</dbReference>
<evidence type="ECO:0000313" key="5">
    <source>
        <dbReference type="EMBL" id="SHN34541.1"/>
    </source>
</evidence>
<dbReference type="GO" id="GO:0015099">
    <property type="term" value="F:nickel cation transmembrane transporter activity"/>
    <property type="evidence" value="ECO:0007669"/>
    <property type="project" value="TreeGrafter"/>
</dbReference>
<dbReference type="STRING" id="134849.SAMN05443668_105278"/>
<dbReference type="GO" id="GO:0006824">
    <property type="term" value="P:cobalt ion transport"/>
    <property type="evidence" value="ECO:0007669"/>
    <property type="project" value="UniProtKB-KW"/>
</dbReference>
<feature type="signal peptide" evidence="3">
    <location>
        <begin position="1"/>
        <end position="23"/>
    </location>
</feature>
<keyword evidence="2" id="KW-0812">Transmembrane</keyword>
<dbReference type="GO" id="GO:0005886">
    <property type="term" value="C:plasma membrane"/>
    <property type="evidence" value="ECO:0007669"/>
    <property type="project" value="UniProtKB-SubCell"/>
</dbReference>
<dbReference type="PANTHER" id="PTHR40659:SF1">
    <property type="entry name" value="NICKEL_COBALT EFFLUX SYSTEM RCNA"/>
    <property type="match status" value="1"/>
</dbReference>
<evidence type="ECO:0000256" key="3">
    <source>
        <dbReference type="SAM" id="SignalP"/>
    </source>
</evidence>
<feature type="transmembrane region" description="Helical" evidence="2">
    <location>
        <begin position="252"/>
        <end position="274"/>
    </location>
</feature>
<organism evidence="5 6">
    <name type="scientific">Cryptosporangium aurantiacum</name>
    <dbReference type="NCBI Taxonomy" id="134849"/>
    <lineage>
        <taxon>Bacteria</taxon>
        <taxon>Bacillati</taxon>
        <taxon>Actinomycetota</taxon>
        <taxon>Actinomycetes</taxon>
        <taxon>Cryptosporangiales</taxon>
        <taxon>Cryptosporangiaceae</taxon>
        <taxon>Cryptosporangium</taxon>
    </lineage>
</organism>
<feature type="region of interest" description="Disordered" evidence="1">
    <location>
        <begin position="312"/>
        <end position="331"/>
    </location>
</feature>
<dbReference type="AlphaFoldDB" id="A0A1M7QSZ1"/>
<feature type="transmembrane region" description="Helical" evidence="2">
    <location>
        <begin position="418"/>
        <end position="438"/>
    </location>
</feature>
<gene>
    <name evidence="5" type="ORF">SAMN05443668_105278</name>
</gene>
<dbReference type="RefSeq" id="WP_073258868.1">
    <property type="nucleotide sequence ID" value="NZ_FRCS01000005.1"/>
</dbReference>
<reference evidence="5 6" key="1">
    <citation type="submission" date="2016-11" db="EMBL/GenBank/DDBJ databases">
        <authorList>
            <person name="Jaros S."/>
            <person name="Januszkiewicz K."/>
            <person name="Wedrychowicz H."/>
        </authorList>
    </citation>
    <scope>NUCLEOTIDE SEQUENCE [LARGE SCALE GENOMIC DNA]</scope>
    <source>
        <strain evidence="5 6">DSM 46144</strain>
    </source>
</reference>
<evidence type="ECO:0000313" key="6">
    <source>
        <dbReference type="Proteomes" id="UP000184440"/>
    </source>
</evidence>
<sequence>MTAAARWAAAVVLGALASGLAGASAVAHPLDETLQQVYVTPSRTGLDVELVVTPGVLVAPAFVRSLDTDGDRALSVAETSAHVRTAASTLRLRVDGAVVPLTVTGHAHSEYALLAAGGGTVTLEATAPLPAGARNVVLTDGYRPGRTAVQMDVLVAKDDPVGAEAIIHADGGRTLALTLVDKAAAPVVPAEPVATDGSMLDALRKPLTSPWAMVALVGVCALLGAFHALTPGHGKALLASYLVGSESTPKQAIQLGAVITVTHTAAVILLGAAVLAAGRYVVPGLVVPVLEAVVGVVVVVLGVRLLARRRRTGPEPAHPHHHHHAHSHGGGVGTLVAPEVRTLPTTFRGLATMGVAGGVVPCPEALSVLLLAIGLNRTALGLTMIVAFSVGLAAVLVGLGLALVTARSAVTRFRPRGLSWLPVVSAVVVTALGAAMVIRGVAALAG</sequence>
<dbReference type="InterPro" id="IPR039447">
    <property type="entry name" value="UreH-like_TM_dom"/>
</dbReference>
<dbReference type="EMBL" id="FRCS01000005">
    <property type="protein sequence ID" value="SHN34541.1"/>
    <property type="molecule type" value="Genomic_DNA"/>
</dbReference>
<feature type="chain" id="PRO_5039389538" evidence="3">
    <location>
        <begin position="24"/>
        <end position="446"/>
    </location>
</feature>
<protein>
    <submittedName>
        <fullName evidence="5">ABC-type nickel/cobalt efflux system, permease component RcnA</fullName>
    </submittedName>
</protein>
<proteinExistence type="predicted"/>
<accession>A0A1M7QSZ1</accession>
<dbReference type="PANTHER" id="PTHR40659">
    <property type="entry name" value="NICKEL/COBALT EFFLUX SYSTEM RCNA"/>
    <property type="match status" value="1"/>
</dbReference>
<evidence type="ECO:0000259" key="4">
    <source>
        <dbReference type="Pfam" id="PF13386"/>
    </source>
</evidence>
<keyword evidence="3" id="KW-0732">Signal</keyword>
<feature type="transmembrane region" description="Helical" evidence="2">
    <location>
        <begin position="280"/>
        <end position="303"/>
    </location>
</feature>
<keyword evidence="2" id="KW-0472">Membrane</keyword>
<keyword evidence="6" id="KW-1185">Reference proteome</keyword>
<feature type="domain" description="Urease accessory protein UreH-like transmembrane" evidence="4">
    <location>
        <begin position="221"/>
        <end position="421"/>
    </location>
</feature>
<evidence type="ECO:0000256" key="1">
    <source>
        <dbReference type="SAM" id="MobiDB-lite"/>
    </source>
</evidence>
<dbReference type="Proteomes" id="UP000184440">
    <property type="component" value="Unassembled WGS sequence"/>
</dbReference>
<dbReference type="Pfam" id="PF13386">
    <property type="entry name" value="DsbD_2"/>
    <property type="match status" value="1"/>
</dbReference>
<dbReference type="GO" id="GO:0010045">
    <property type="term" value="P:response to nickel cation"/>
    <property type="evidence" value="ECO:0007669"/>
    <property type="project" value="TreeGrafter"/>
</dbReference>
<feature type="transmembrane region" description="Helical" evidence="2">
    <location>
        <begin position="379"/>
        <end position="406"/>
    </location>
</feature>
<evidence type="ECO:0000256" key="2">
    <source>
        <dbReference type="SAM" id="Phobius"/>
    </source>
</evidence>